<organism evidence="3 4">
    <name type="scientific">Dechloromonas hankyongensis</name>
    <dbReference type="NCBI Taxonomy" id="2908002"/>
    <lineage>
        <taxon>Bacteria</taxon>
        <taxon>Pseudomonadati</taxon>
        <taxon>Pseudomonadota</taxon>
        <taxon>Betaproteobacteria</taxon>
        <taxon>Rhodocyclales</taxon>
        <taxon>Azonexaceae</taxon>
        <taxon>Dechloromonas</taxon>
    </lineage>
</organism>
<dbReference type="Pfam" id="PF00072">
    <property type="entry name" value="Response_reg"/>
    <property type="match status" value="1"/>
</dbReference>
<dbReference type="EMBL" id="JAKLTN010000001">
    <property type="protein sequence ID" value="MCG2576951.1"/>
    <property type="molecule type" value="Genomic_DNA"/>
</dbReference>
<dbReference type="SUPFAM" id="SSF52172">
    <property type="entry name" value="CheY-like"/>
    <property type="match status" value="1"/>
</dbReference>
<comment type="caution">
    <text evidence="3">The sequence shown here is derived from an EMBL/GenBank/DDBJ whole genome shotgun (WGS) entry which is preliminary data.</text>
</comment>
<comment type="caution">
    <text evidence="1">Lacks conserved residue(s) required for the propagation of feature annotation.</text>
</comment>
<evidence type="ECO:0000313" key="3">
    <source>
        <dbReference type="EMBL" id="MCG2576951.1"/>
    </source>
</evidence>
<sequence length="70" mass="7746">MPGMDGTKFLKQVHERWPGTIRILLTGYASQEALEAAISEAKVYCCLAKPWVDEELIKVIGEAFSSLSMS</sequence>
<name>A0ABS9K1F8_9RHOO</name>
<evidence type="ECO:0000259" key="2">
    <source>
        <dbReference type="PROSITE" id="PS50110"/>
    </source>
</evidence>
<reference evidence="3" key="1">
    <citation type="submission" date="2022-01" db="EMBL/GenBank/DDBJ databases">
        <authorList>
            <person name="Jo J.-H."/>
            <person name="Im W.-T."/>
        </authorList>
    </citation>
    <scope>NUCLEOTIDE SEQUENCE</scope>
    <source>
        <strain evidence="3">XY25</strain>
    </source>
</reference>
<dbReference type="InterPro" id="IPR011006">
    <property type="entry name" value="CheY-like_superfamily"/>
</dbReference>
<dbReference type="Proteomes" id="UP001165384">
    <property type="component" value="Unassembled WGS sequence"/>
</dbReference>
<feature type="domain" description="Response regulatory" evidence="2">
    <location>
        <begin position="1"/>
        <end position="64"/>
    </location>
</feature>
<accession>A0ABS9K1F8</accession>
<dbReference type="InterPro" id="IPR001789">
    <property type="entry name" value="Sig_transdc_resp-reg_receiver"/>
</dbReference>
<evidence type="ECO:0000256" key="1">
    <source>
        <dbReference type="PROSITE-ProRule" id="PRU00169"/>
    </source>
</evidence>
<evidence type="ECO:0000313" key="4">
    <source>
        <dbReference type="Proteomes" id="UP001165384"/>
    </source>
</evidence>
<gene>
    <name evidence="3" type="ORF">LZ012_08080</name>
</gene>
<proteinExistence type="predicted"/>
<dbReference type="Gene3D" id="3.40.50.2300">
    <property type="match status" value="1"/>
</dbReference>
<protein>
    <submittedName>
        <fullName evidence="3">Response regulator</fullName>
    </submittedName>
</protein>
<keyword evidence="4" id="KW-1185">Reference proteome</keyword>
<dbReference type="PROSITE" id="PS50110">
    <property type="entry name" value="RESPONSE_REGULATORY"/>
    <property type="match status" value="1"/>
</dbReference>